<accession>A0AB39MAC3</accession>
<feature type="domain" description="Carboxymuconolactone decarboxylase-like" evidence="2">
    <location>
        <begin position="75"/>
        <end position="140"/>
    </location>
</feature>
<feature type="compositionally biased region" description="Basic and acidic residues" evidence="1">
    <location>
        <begin position="1"/>
        <end position="30"/>
    </location>
</feature>
<dbReference type="Gene3D" id="1.20.1290.10">
    <property type="entry name" value="AhpD-like"/>
    <property type="match status" value="1"/>
</dbReference>
<dbReference type="SUPFAM" id="SSF69118">
    <property type="entry name" value="AhpD-like"/>
    <property type="match status" value="1"/>
</dbReference>
<dbReference type="AlphaFoldDB" id="A0AB39MAC3"/>
<protein>
    <submittedName>
        <fullName evidence="3">Carboxymuconolactone decarboxylase family protein</fullName>
    </submittedName>
</protein>
<sequence length="220" mass="24581">MTGRGTRGDEAGAEQHETPGETGTEHREHASTAAENGVRIPPVPYDDWNHDLFSVINPNRKLPEANVLGIFQRHPALARAFLTFNMHLNTTTLPVRVRELAVLRVAWRRGSRYEWASHVLIGRKVGVTEAEIDEVRTGADTLLNRAVDELDTDSGLSDATYAALAADLDQHQLMDLVFTVGAYTMLTMALNTFGVELDPVISEENFSFPKREWYSHKREG</sequence>
<evidence type="ECO:0000256" key="1">
    <source>
        <dbReference type="SAM" id="MobiDB-lite"/>
    </source>
</evidence>
<evidence type="ECO:0000259" key="2">
    <source>
        <dbReference type="Pfam" id="PF02627"/>
    </source>
</evidence>
<dbReference type="InterPro" id="IPR003779">
    <property type="entry name" value="CMD-like"/>
</dbReference>
<dbReference type="GO" id="GO:0051920">
    <property type="term" value="F:peroxiredoxin activity"/>
    <property type="evidence" value="ECO:0007669"/>
    <property type="project" value="InterPro"/>
</dbReference>
<name>A0AB39MAC3_9ACTN</name>
<dbReference type="Pfam" id="PF02627">
    <property type="entry name" value="CMD"/>
    <property type="match status" value="1"/>
</dbReference>
<dbReference type="InterPro" id="IPR029032">
    <property type="entry name" value="AhpD-like"/>
</dbReference>
<feature type="region of interest" description="Disordered" evidence="1">
    <location>
        <begin position="1"/>
        <end position="41"/>
    </location>
</feature>
<evidence type="ECO:0000313" key="3">
    <source>
        <dbReference type="EMBL" id="XDQ02036.1"/>
    </source>
</evidence>
<organism evidence="3">
    <name type="scientific">Streptomyces sp. R08</name>
    <dbReference type="NCBI Taxonomy" id="3238624"/>
    <lineage>
        <taxon>Bacteria</taxon>
        <taxon>Bacillati</taxon>
        <taxon>Actinomycetota</taxon>
        <taxon>Actinomycetes</taxon>
        <taxon>Kitasatosporales</taxon>
        <taxon>Streptomycetaceae</taxon>
        <taxon>Streptomyces</taxon>
    </lineage>
</organism>
<dbReference type="EMBL" id="CP163431">
    <property type="protein sequence ID" value="XDQ02036.1"/>
    <property type="molecule type" value="Genomic_DNA"/>
</dbReference>
<reference evidence="3" key="1">
    <citation type="submission" date="2024-07" db="EMBL/GenBank/DDBJ databases">
        <authorList>
            <person name="Yu S.T."/>
        </authorList>
    </citation>
    <scope>NUCLEOTIDE SEQUENCE</scope>
    <source>
        <strain evidence="3">R08</strain>
    </source>
</reference>
<gene>
    <name evidence="3" type="ORF">AB5J58_18355</name>
</gene>
<dbReference type="PANTHER" id="PTHR34846:SF5">
    <property type="entry name" value="CARBOXYMUCONOLACTONE DECARBOXYLASE-LIKE DOMAIN-CONTAINING PROTEIN"/>
    <property type="match status" value="1"/>
</dbReference>
<dbReference type="PANTHER" id="PTHR34846">
    <property type="entry name" value="4-CARBOXYMUCONOLACTONE DECARBOXYLASE FAMILY PROTEIN (AFU_ORTHOLOGUE AFUA_6G11590)"/>
    <property type="match status" value="1"/>
</dbReference>
<proteinExistence type="predicted"/>
<dbReference type="RefSeq" id="WP_369188265.1">
    <property type="nucleotide sequence ID" value="NZ_CP163431.1"/>
</dbReference>